<dbReference type="Pfam" id="PF06325">
    <property type="entry name" value="PrmA"/>
    <property type="match status" value="1"/>
</dbReference>
<dbReference type="PANTHER" id="PTHR43648:SF1">
    <property type="entry name" value="ELECTRON TRANSFER FLAVOPROTEIN BETA SUBUNIT LYSINE METHYLTRANSFERASE"/>
    <property type="match status" value="1"/>
</dbReference>
<dbReference type="SUPFAM" id="SSF53335">
    <property type="entry name" value="S-adenosyl-L-methionine-dependent methyltransferases"/>
    <property type="match status" value="1"/>
</dbReference>
<dbReference type="PANTHER" id="PTHR43648">
    <property type="entry name" value="ELECTRON TRANSFER FLAVOPROTEIN BETA SUBUNIT LYSINE METHYLTRANSFERASE"/>
    <property type="match status" value="1"/>
</dbReference>
<proteinExistence type="predicted"/>
<name>A0ABM8DUG8_9BACT</name>
<keyword evidence="1 3" id="KW-0489">Methyltransferase</keyword>
<evidence type="ECO:0000313" key="3">
    <source>
        <dbReference type="EMBL" id="BDU70737.1"/>
    </source>
</evidence>
<dbReference type="GO" id="GO:0005840">
    <property type="term" value="C:ribosome"/>
    <property type="evidence" value="ECO:0007669"/>
    <property type="project" value="UniProtKB-KW"/>
</dbReference>
<dbReference type="GO" id="GO:0032259">
    <property type="term" value="P:methylation"/>
    <property type="evidence" value="ECO:0007669"/>
    <property type="project" value="UniProtKB-KW"/>
</dbReference>
<organism evidence="3 4">
    <name type="scientific">Geothrix oryzae</name>
    <dbReference type="NCBI Taxonomy" id="2927975"/>
    <lineage>
        <taxon>Bacteria</taxon>
        <taxon>Pseudomonadati</taxon>
        <taxon>Acidobacteriota</taxon>
        <taxon>Holophagae</taxon>
        <taxon>Holophagales</taxon>
        <taxon>Holophagaceae</taxon>
        <taxon>Geothrix</taxon>
    </lineage>
</organism>
<dbReference type="InterPro" id="IPR050078">
    <property type="entry name" value="Ribosomal_L11_MeTrfase_PrmA"/>
</dbReference>
<dbReference type="Gene3D" id="3.40.50.150">
    <property type="entry name" value="Vaccinia Virus protein VP39"/>
    <property type="match status" value="1"/>
</dbReference>
<keyword evidence="3" id="KW-0687">Ribonucleoprotein</keyword>
<dbReference type="GO" id="GO:0008168">
    <property type="term" value="F:methyltransferase activity"/>
    <property type="evidence" value="ECO:0007669"/>
    <property type="project" value="UniProtKB-KW"/>
</dbReference>
<dbReference type="InterPro" id="IPR029063">
    <property type="entry name" value="SAM-dependent_MTases_sf"/>
</dbReference>
<keyword evidence="4" id="KW-1185">Reference proteome</keyword>
<keyword evidence="2" id="KW-0808">Transferase</keyword>
<accession>A0ABM8DUG8</accession>
<dbReference type="EMBL" id="AP027079">
    <property type="protein sequence ID" value="BDU70737.1"/>
    <property type="molecule type" value="Genomic_DNA"/>
</dbReference>
<dbReference type="Proteomes" id="UP001242010">
    <property type="component" value="Chromosome"/>
</dbReference>
<dbReference type="CDD" id="cd02440">
    <property type="entry name" value="AdoMet_MTases"/>
    <property type="match status" value="1"/>
</dbReference>
<protein>
    <submittedName>
        <fullName evidence="3">Ribosomal protein L11 methyltransferase</fullName>
    </submittedName>
</protein>
<keyword evidence="3" id="KW-0689">Ribosomal protein</keyword>
<evidence type="ECO:0000256" key="2">
    <source>
        <dbReference type="ARBA" id="ARBA00022679"/>
    </source>
</evidence>
<gene>
    <name evidence="3" type="primary">prmA</name>
    <name evidence="3" type="ORF">GETHOR_28380</name>
</gene>
<sequence>METAPRLRPDPPCYPEGMANATHLRWKLEVPDPQEEGLCAWLEGAGSSAFYREADPPRACYAYFPPDQAPPEAGGLAAFPGVRLLETETFGDEDWLAKSREGFGAFEVGARFHVRPLWDETPAPADRFDLVVNPGLAFGTGGHETTRLCIELLEELAAAGRLKGPVLDIGAGTGILSLAAFLLGGRDLTAFDNDPDCGPAMEEFISLNAHLLKGAKPYDSFVGTLDHPRVQGPYPGLLANILLETIQELLPRMAEVAAPGGWLIASGILAERTDEALVSLVSHGFKPEKVRTEGEWIAVLAVRAS</sequence>
<evidence type="ECO:0000256" key="1">
    <source>
        <dbReference type="ARBA" id="ARBA00022603"/>
    </source>
</evidence>
<reference evidence="4" key="1">
    <citation type="journal article" date="2023" name="Int. J. Syst. Evol. Microbiol.">
        <title>Mesoterricola silvestris gen. nov., sp. nov., Mesoterricola sediminis sp. nov., Geothrix oryzae sp. nov., Geothrix edaphica sp. nov., Geothrix rubra sp. nov., and Geothrix limicola sp. nov., six novel members of Acidobacteriota isolated from soils.</title>
        <authorList>
            <person name="Itoh H."/>
            <person name="Sugisawa Y."/>
            <person name="Mise K."/>
            <person name="Xu Z."/>
            <person name="Kuniyasu M."/>
            <person name="Ushijima N."/>
            <person name="Kawano K."/>
            <person name="Kobayashi E."/>
            <person name="Shiratori Y."/>
            <person name="Masuda Y."/>
            <person name="Senoo K."/>
        </authorList>
    </citation>
    <scope>NUCLEOTIDE SEQUENCE [LARGE SCALE GENOMIC DNA]</scope>
    <source>
        <strain evidence="4">Red222</strain>
    </source>
</reference>
<evidence type="ECO:0000313" key="4">
    <source>
        <dbReference type="Proteomes" id="UP001242010"/>
    </source>
</evidence>